<dbReference type="RefSeq" id="WP_059350624.1">
    <property type="nucleotide sequence ID" value="NZ_LDYG01000021.1"/>
</dbReference>
<feature type="transmembrane region" description="Helical" evidence="1">
    <location>
        <begin position="217"/>
        <end position="240"/>
    </location>
</feature>
<dbReference type="PANTHER" id="PTHR37814">
    <property type="entry name" value="CONSERVED MEMBRANE PROTEIN"/>
    <property type="match status" value="1"/>
</dbReference>
<dbReference type="STRING" id="1150625.Q75_05060"/>
<name>A0A147KAD5_9BACI</name>
<feature type="transmembrane region" description="Helical" evidence="1">
    <location>
        <begin position="260"/>
        <end position="284"/>
    </location>
</feature>
<keyword evidence="1" id="KW-0812">Transmembrane</keyword>
<dbReference type="PATRIC" id="fig|1150625.3.peg.1063"/>
<organism evidence="2 3">
    <name type="scientific">Bacillus coahuilensis p1.1.43</name>
    <dbReference type="NCBI Taxonomy" id="1150625"/>
    <lineage>
        <taxon>Bacteria</taxon>
        <taxon>Bacillati</taxon>
        <taxon>Bacillota</taxon>
        <taxon>Bacilli</taxon>
        <taxon>Bacillales</taxon>
        <taxon>Bacillaceae</taxon>
        <taxon>Bacillus</taxon>
    </lineage>
</organism>
<dbReference type="AlphaFoldDB" id="A0A147KAD5"/>
<dbReference type="Proteomes" id="UP000074108">
    <property type="component" value="Unassembled WGS sequence"/>
</dbReference>
<proteinExistence type="predicted"/>
<feature type="transmembrane region" description="Helical" evidence="1">
    <location>
        <begin position="36"/>
        <end position="54"/>
    </location>
</feature>
<feature type="transmembrane region" description="Helical" evidence="1">
    <location>
        <begin position="85"/>
        <end position="109"/>
    </location>
</feature>
<feature type="transmembrane region" description="Helical" evidence="1">
    <location>
        <begin position="183"/>
        <end position="205"/>
    </location>
</feature>
<protein>
    <submittedName>
        <fullName evidence="2">Membrane protein</fullName>
    </submittedName>
</protein>
<accession>A0A147KAD5</accession>
<keyword evidence="1" id="KW-1133">Transmembrane helix</keyword>
<dbReference type="OrthoDB" id="4424890at2"/>
<dbReference type="PANTHER" id="PTHR37814:SF1">
    <property type="entry name" value="MEMBRANE PROTEIN"/>
    <property type="match status" value="1"/>
</dbReference>
<comment type="caution">
    <text evidence="2">The sequence shown here is derived from an EMBL/GenBank/DDBJ whole genome shotgun (WGS) entry which is preliminary data.</text>
</comment>
<reference evidence="2 3" key="1">
    <citation type="journal article" date="2016" name="Front. Microbiol.">
        <title>Microevolution Analysis of Bacillus coahuilensis Unveils Differences in Phosphorus Acquisition Strategies and Their Regulation.</title>
        <authorList>
            <person name="Gomez-Lunar Z."/>
            <person name="Hernandez-Gonzalez I."/>
            <person name="Rodriguez-Torres M.D."/>
            <person name="Souza V."/>
            <person name="Olmedo-Alvarez G."/>
        </authorList>
    </citation>
    <scope>NUCLEOTIDE SEQUENCE [LARGE SCALE GENOMIC DNA]</scope>
    <source>
        <strain evidence="3">p1.1.43</strain>
    </source>
</reference>
<sequence>MNKWSSAFQVAAVYVGTVVGAGFATGKEAVEFFTQYGFLGLIGILVSGYLFIHLGTKMMMISMDIQAESYEDLQRYIFGEKLGHFVNVFVLIMLLGVSAVMLSGSGAVFEEQLHLPKQLGVLLTVFVGIFVILLGTKGLFLVNSFVVPLMIVFNLGILSISLMNLEEPTIFLRVPEVQNIWKLLFAPFAYTAFNLAMAQGVLVPIASKINDRSIIKLGAYMGGLVLTLILLSIHFSLSTLPDVMEYEIPMGIIMMKIGGTFFWLYVMIIYSEIFTSVIAGVYGIQKQLEAYMPNKTIPILLVIFSTLYSISFFDYSELLSRLYPLFGHICLIYILALWLKKS</sequence>
<keyword evidence="3" id="KW-1185">Reference proteome</keyword>
<dbReference type="InterPro" id="IPR038728">
    <property type="entry name" value="YkvI-like"/>
</dbReference>
<feature type="transmembrane region" description="Helical" evidence="1">
    <location>
        <begin position="141"/>
        <end position="163"/>
    </location>
</feature>
<evidence type="ECO:0000313" key="2">
    <source>
        <dbReference type="EMBL" id="KUP07598.1"/>
    </source>
</evidence>
<feature type="transmembrane region" description="Helical" evidence="1">
    <location>
        <begin position="322"/>
        <end position="339"/>
    </location>
</feature>
<feature type="transmembrane region" description="Helical" evidence="1">
    <location>
        <begin position="296"/>
        <end position="316"/>
    </location>
</feature>
<evidence type="ECO:0000256" key="1">
    <source>
        <dbReference type="SAM" id="Phobius"/>
    </source>
</evidence>
<keyword evidence="1" id="KW-0472">Membrane</keyword>
<dbReference type="EMBL" id="LDYG01000021">
    <property type="protein sequence ID" value="KUP07598.1"/>
    <property type="molecule type" value="Genomic_DNA"/>
</dbReference>
<evidence type="ECO:0000313" key="3">
    <source>
        <dbReference type="Proteomes" id="UP000074108"/>
    </source>
</evidence>
<feature type="transmembrane region" description="Helical" evidence="1">
    <location>
        <begin position="115"/>
        <end position="134"/>
    </location>
</feature>
<gene>
    <name evidence="2" type="ORF">Q75_05060</name>
</gene>